<comment type="caution">
    <text evidence="4">The sequence shown here is derived from an EMBL/GenBank/DDBJ whole genome shotgun (WGS) entry which is preliminary data.</text>
</comment>
<feature type="transmembrane region" description="Helical" evidence="3">
    <location>
        <begin position="7"/>
        <end position="26"/>
    </location>
</feature>
<dbReference type="Proteomes" id="UP001165060">
    <property type="component" value="Unassembled WGS sequence"/>
</dbReference>
<evidence type="ECO:0000313" key="4">
    <source>
        <dbReference type="EMBL" id="GMI27605.1"/>
    </source>
</evidence>
<dbReference type="InterPro" id="IPR003591">
    <property type="entry name" value="Leu-rich_rpt_typical-subtyp"/>
</dbReference>
<evidence type="ECO:0000256" key="1">
    <source>
        <dbReference type="ARBA" id="ARBA00022614"/>
    </source>
</evidence>
<sequence length="603" mass="65262">MSIGSIVRVLGAALVGTAAPPLFYALVAHLDSLPDTTASISATSAFACSSVVFGKLLRGHGSKGTNYAFFAIPVLAYLFYAVVSTDPNAAVVVVSTSSIDVTVIPLPPDPTPPPASCSWFYEDSVEALSIPPNSTYPDSSLLPDSFLRSSVCLDDFTEADQGKLEGAIDAMDMIAVAAGVGDDEWQKDEYFKNGVTAATVCGFGVNLNQGIDTWELDVSGCELEELGGWKEAFADLEVLDLSDNELAELPEWLGERRMGRLRELRASNNKLGEFGTVDWRKSVGGVDSTALELVDLRDNEIEELPYEMMDVEGEGLQLMFDGNPCAEEVDWSGLGKDRLPARMGVRYDNGNFGSRLRVLKLAHNELDESVLGELVNAGFVNITDLDVSWNALGGIGEEVRGQEKLRSLDVSGNSGVGARDLVAAPPDLEMLNASFCGVDDITGEQAVELQDRNMVLHGNPVTEITWAYKGALTKIPAWLRTLEKVRKADLGYCDVKGMNGGAFPASLEELNIQNQVAGLRLHPDSFEGLSMLEWLDISTNTLAEDDMHPGLFGGAKLEWLRIYGNPDMLNFDAAALFPGSSGQQLEDLNLSNCLGRRQRFVRR</sequence>
<keyword evidence="5" id="KW-1185">Reference proteome</keyword>
<proteinExistence type="predicted"/>
<feature type="transmembrane region" description="Helical" evidence="3">
    <location>
        <begin position="64"/>
        <end position="83"/>
    </location>
</feature>
<dbReference type="SUPFAM" id="SSF52058">
    <property type="entry name" value="L domain-like"/>
    <property type="match status" value="1"/>
</dbReference>
<dbReference type="EMBL" id="BRYB01002926">
    <property type="protein sequence ID" value="GMI27605.1"/>
    <property type="molecule type" value="Genomic_DNA"/>
</dbReference>
<dbReference type="Pfam" id="PF00560">
    <property type="entry name" value="LRR_1"/>
    <property type="match status" value="1"/>
</dbReference>
<dbReference type="InterPro" id="IPR001611">
    <property type="entry name" value="Leu-rich_rpt"/>
</dbReference>
<dbReference type="InterPro" id="IPR032675">
    <property type="entry name" value="LRR_dom_sf"/>
</dbReference>
<dbReference type="InterPro" id="IPR052595">
    <property type="entry name" value="LRRC69/RLP"/>
</dbReference>
<reference evidence="4 5" key="1">
    <citation type="journal article" date="2023" name="Commun. Biol.">
        <title>Genome analysis of Parmales, the sister group of diatoms, reveals the evolutionary specialization of diatoms from phago-mixotrophs to photoautotrophs.</title>
        <authorList>
            <person name="Ban H."/>
            <person name="Sato S."/>
            <person name="Yoshikawa S."/>
            <person name="Yamada K."/>
            <person name="Nakamura Y."/>
            <person name="Ichinomiya M."/>
            <person name="Sato N."/>
            <person name="Blanc-Mathieu R."/>
            <person name="Endo H."/>
            <person name="Kuwata A."/>
            <person name="Ogata H."/>
        </authorList>
    </citation>
    <scope>NUCLEOTIDE SEQUENCE [LARGE SCALE GENOMIC DNA]</scope>
</reference>
<evidence type="ECO:0000256" key="3">
    <source>
        <dbReference type="SAM" id="Phobius"/>
    </source>
</evidence>
<name>A0ABQ6MKN6_9STRA</name>
<feature type="transmembrane region" description="Helical" evidence="3">
    <location>
        <begin position="38"/>
        <end position="57"/>
    </location>
</feature>
<protein>
    <submittedName>
        <fullName evidence="4">Uncharacterized protein</fullName>
    </submittedName>
</protein>
<evidence type="ECO:0000256" key="2">
    <source>
        <dbReference type="ARBA" id="ARBA00022737"/>
    </source>
</evidence>
<organism evidence="4 5">
    <name type="scientific">Tetraparma gracilis</name>
    <dbReference type="NCBI Taxonomy" id="2962635"/>
    <lineage>
        <taxon>Eukaryota</taxon>
        <taxon>Sar</taxon>
        <taxon>Stramenopiles</taxon>
        <taxon>Ochrophyta</taxon>
        <taxon>Bolidophyceae</taxon>
        <taxon>Parmales</taxon>
        <taxon>Triparmaceae</taxon>
        <taxon>Tetraparma</taxon>
    </lineage>
</organism>
<dbReference type="PANTHER" id="PTHR48057">
    <property type="entry name" value="LEUCINE-RICH REPEAT SERINE/THREONINE-PROTEIN KINASE 1"/>
    <property type="match status" value="1"/>
</dbReference>
<accession>A0ABQ6MKN6</accession>
<dbReference type="PROSITE" id="PS51450">
    <property type="entry name" value="LRR"/>
    <property type="match status" value="1"/>
</dbReference>
<keyword evidence="1" id="KW-0433">Leucine-rich repeat</keyword>
<keyword evidence="3" id="KW-1133">Transmembrane helix</keyword>
<dbReference type="PANTHER" id="PTHR48057:SF29">
    <property type="entry name" value="OS02G0609900 PROTEIN"/>
    <property type="match status" value="1"/>
</dbReference>
<gene>
    <name evidence="4" type="ORF">TeGR_g7377</name>
</gene>
<dbReference type="SMART" id="SM00369">
    <property type="entry name" value="LRR_TYP"/>
    <property type="match status" value="3"/>
</dbReference>
<evidence type="ECO:0000313" key="5">
    <source>
        <dbReference type="Proteomes" id="UP001165060"/>
    </source>
</evidence>
<keyword evidence="3" id="KW-0472">Membrane</keyword>
<keyword evidence="2" id="KW-0677">Repeat</keyword>
<dbReference type="Gene3D" id="3.80.10.10">
    <property type="entry name" value="Ribonuclease Inhibitor"/>
    <property type="match status" value="3"/>
</dbReference>
<keyword evidence="3" id="KW-0812">Transmembrane</keyword>